<dbReference type="SMART" id="SM00507">
    <property type="entry name" value="HNHc"/>
    <property type="match status" value="1"/>
</dbReference>
<evidence type="ECO:0000256" key="2">
    <source>
        <dbReference type="SAM" id="MobiDB-lite"/>
    </source>
</evidence>
<evidence type="ECO:0000313" key="4">
    <source>
        <dbReference type="EMBL" id="GAA3705940.1"/>
    </source>
</evidence>
<keyword evidence="4" id="KW-0255">Endonuclease</keyword>
<dbReference type="Pfam" id="PF01844">
    <property type="entry name" value="HNH"/>
    <property type="match status" value="1"/>
</dbReference>
<keyword evidence="5" id="KW-1185">Reference proteome</keyword>
<accession>A0ABP7DHY1</accession>
<dbReference type="GO" id="GO:0004519">
    <property type="term" value="F:endonuclease activity"/>
    <property type="evidence" value="ECO:0007669"/>
    <property type="project" value="UniProtKB-KW"/>
</dbReference>
<sequence>MDAAETAVEHLIKLVDDGAHTDLGAFGLVEVLRHVERVRNKLPVVDGALIEFGSEQGASGILSERSMVGVLVSGLRVSAGEALRRVRAAEHLAERRSPLGETLLPIREEIARARRDGLVAPEQVALIDGALRKVGHCAPADVAAGEALLTEQATRLGFKDLQTVVTKVVEAIDPDGILPTDEAEHEHRRFLHLKQRTDGSWAGDFRFTPAVGAKLAALLGPLMHPRTSTDRPDDAEGAPGRRRVLDDERTIGQRRHDAFAEILDACLRSGERPETQSGTPATLILTFTWAEFTEANGIGTYADGTPCSARTARDLVGEAEIAFCVTGARRQPLDLYRAKRIASTAQTLALIARDGGCSFPGCQVAPQFCERHHVISWWDGGDTNIHNLTLLCSYHHRHFAQRGWQCVITTQGLPVWVPPRWIDPEQRPILHHRIMISTWDVQDPLTFDSPDRLEPPEEPDPPD</sequence>
<organism evidence="4 5">
    <name type="scientific">Microlunatus aurantiacus</name>
    <dbReference type="NCBI Taxonomy" id="446786"/>
    <lineage>
        <taxon>Bacteria</taxon>
        <taxon>Bacillati</taxon>
        <taxon>Actinomycetota</taxon>
        <taxon>Actinomycetes</taxon>
        <taxon>Propionibacteriales</taxon>
        <taxon>Propionibacteriaceae</taxon>
        <taxon>Microlunatus</taxon>
    </lineage>
</organism>
<protein>
    <submittedName>
        <fullName evidence="4">HNH endonuclease signature motif containing protein</fullName>
    </submittedName>
</protein>
<dbReference type="InterPro" id="IPR002711">
    <property type="entry name" value="HNH"/>
</dbReference>
<evidence type="ECO:0000259" key="3">
    <source>
        <dbReference type="SMART" id="SM00507"/>
    </source>
</evidence>
<keyword evidence="4" id="KW-0378">Hydrolase</keyword>
<dbReference type="InterPro" id="IPR003870">
    <property type="entry name" value="DUF222"/>
</dbReference>
<keyword evidence="4" id="KW-0540">Nuclease</keyword>
<reference evidence="5" key="1">
    <citation type="journal article" date="2019" name="Int. J. Syst. Evol. Microbiol.">
        <title>The Global Catalogue of Microorganisms (GCM) 10K type strain sequencing project: providing services to taxonomists for standard genome sequencing and annotation.</title>
        <authorList>
            <consortium name="The Broad Institute Genomics Platform"/>
            <consortium name="The Broad Institute Genome Sequencing Center for Infectious Disease"/>
            <person name="Wu L."/>
            <person name="Ma J."/>
        </authorList>
    </citation>
    <scope>NUCLEOTIDE SEQUENCE [LARGE SCALE GENOMIC DNA]</scope>
    <source>
        <strain evidence="5">JCM 16548</strain>
    </source>
</reference>
<dbReference type="InterPro" id="IPR003615">
    <property type="entry name" value="HNH_nuc"/>
</dbReference>
<comment type="caution">
    <text evidence="4">The sequence shown here is derived from an EMBL/GenBank/DDBJ whole genome shotgun (WGS) entry which is preliminary data.</text>
</comment>
<dbReference type="Proteomes" id="UP001500051">
    <property type="component" value="Unassembled WGS sequence"/>
</dbReference>
<dbReference type="Pfam" id="PF02720">
    <property type="entry name" value="DUF222"/>
    <property type="match status" value="1"/>
</dbReference>
<dbReference type="EMBL" id="BAAAYX010000009">
    <property type="protein sequence ID" value="GAA3705940.1"/>
    <property type="molecule type" value="Genomic_DNA"/>
</dbReference>
<name>A0ABP7DHY1_9ACTN</name>
<feature type="domain" description="HNH nuclease" evidence="3">
    <location>
        <begin position="345"/>
        <end position="397"/>
    </location>
</feature>
<gene>
    <name evidence="4" type="ORF">GCM10022204_24470</name>
</gene>
<proteinExistence type="inferred from homology"/>
<evidence type="ECO:0000313" key="5">
    <source>
        <dbReference type="Proteomes" id="UP001500051"/>
    </source>
</evidence>
<comment type="similarity">
    <text evidence="1">Belongs to the Rv1128c/1148c/1588c/1702c/1945/3466 family.</text>
</comment>
<dbReference type="Gene3D" id="1.10.30.50">
    <property type="match status" value="1"/>
</dbReference>
<dbReference type="CDD" id="cd00085">
    <property type="entry name" value="HNHc"/>
    <property type="match status" value="1"/>
</dbReference>
<feature type="region of interest" description="Disordered" evidence="2">
    <location>
        <begin position="223"/>
        <end position="242"/>
    </location>
</feature>
<evidence type="ECO:0000256" key="1">
    <source>
        <dbReference type="ARBA" id="ARBA00023450"/>
    </source>
</evidence>